<proteinExistence type="predicted"/>
<accession>A0A328ANB9</accession>
<feature type="region of interest" description="Disordered" evidence="1">
    <location>
        <begin position="1"/>
        <end position="34"/>
    </location>
</feature>
<dbReference type="EMBL" id="QFYR01000001">
    <property type="protein sequence ID" value="RAK56420.1"/>
    <property type="molecule type" value="Genomic_DNA"/>
</dbReference>
<feature type="region of interest" description="Disordered" evidence="1">
    <location>
        <begin position="46"/>
        <end position="110"/>
    </location>
</feature>
<comment type="caution">
    <text evidence="2">The sequence shown here is derived from an EMBL/GenBank/DDBJ whole genome shotgun (WGS) entry which is preliminary data.</text>
</comment>
<protein>
    <submittedName>
        <fullName evidence="2">Uncharacterized protein</fullName>
    </submittedName>
</protein>
<evidence type="ECO:0000313" key="2">
    <source>
        <dbReference type="EMBL" id="RAK56420.1"/>
    </source>
</evidence>
<keyword evidence="3" id="KW-1185">Reference proteome</keyword>
<gene>
    <name evidence="2" type="ORF">DJ018_00055</name>
</gene>
<reference evidence="3" key="1">
    <citation type="submission" date="2018-05" db="EMBL/GenBank/DDBJ databases">
        <authorList>
            <person name="Li X."/>
        </authorList>
    </citation>
    <scope>NUCLEOTIDE SEQUENCE [LARGE SCALE GENOMIC DNA]</scope>
    <source>
        <strain evidence="3">YIM 73061</strain>
    </source>
</reference>
<dbReference type="RefSeq" id="WP_111512771.1">
    <property type="nucleotide sequence ID" value="NZ_QFYR01000001.1"/>
</dbReference>
<evidence type="ECO:0000256" key="1">
    <source>
        <dbReference type="SAM" id="MobiDB-lite"/>
    </source>
</evidence>
<sequence>MSEHDPQQPNRQAGIELTPGHDPAVEPIDTGNRREQVHYEPAAEGLVKAKFTEHPQGPLPPQEQSQASDLGETPPQPHIGDVAVAPPGSSVWDARPPADDEERSGNPTGH</sequence>
<dbReference type="AlphaFoldDB" id="A0A328ANB9"/>
<organism evidence="2 3">
    <name type="scientific">Phenylobacterium deserti</name>
    <dbReference type="NCBI Taxonomy" id="1914756"/>
    <lineage>
        <taxon>Bacteria</taxon>
        <taxon>Pseudomonadati</taxon>
        <taxon>Pseudomonadota</taxon>
        <taxon>Alphaproteobacteria</taxon>
        <taxon>Caulobacterales</taxon>
        <taxon>Caulobacteraceae</taxon>
        <taxon>Phenylobacterium</taxon>
    </lineage>
</organism>
<dbReference type="OrthoDB" id="7211075at2"/>
<evidence type="ECO:0000313" key="3">
    <source>
        <dbReference type="Proteomes" id="UP000249725"/>
    </source>
</evidence>
<name>A0A328ANB9_9CAUL</name>
<dbReference type="Proteomes" id="UP000249725">
    <property type="component" value="Unassembled WGS sequence"/>
</dbReference>